<reference evidence="3" key="1">
    <citation type="submission" date="2016-10" db="EMBL/GenBank/DDBJ databases">
        <authorList>
            <person name="Varghese N."/>
            <person name="Submissions S."/>
        </authorList>
    </citation>
    <scope>NUCLEOTIDE SEQUENCE [LARGE SCALE GENOMIC DNA]</scope>
    <source>
        <strain evidence="3">DSM 19110</strain>
    </source>
</reference>
<dbReference type="Proteomes" id="UP000183200">
    <property type="component" value="Unassembled WGS sequence"/>
</dbReference>
<dbReference type="OrthoDB" id="766438at2"/>
<evidence type="ECO:0000313" key="3">
    <source>
        <dbReference type="Proteomes" id="UP000183200"/>
    </source>
</evidence>
<dbReference type="AlphaFoldDB" id="A0A1H0A834"/>
<keyword evidence="3" id="KW-1185">Reference proteome</keyword>
<dbReference type="RefSeq" id="WP_074610065.1">
    <property type="nucleotide sequence ID" value="NZ_FNGY01000007.1"/>
</dbReference>
<keyword evidence="1" id="KW-1133">Transmembrane helix</keyword>
<protein>
    <submittedName>
        <fullName evidence="2">Uncharacterized protein</fullName>
    </submittedName>
</protein>
<organism evidence="2 3">
    <name type="scientific">Pedobacter steynii</name>
    <dbReference type="NCBI Taxonomy" id="430522"/>
    <lineage>
        <taxon>Bacteria</taxon>
        <taxon>Pseudomonadati</taxon>
        <taxon>Bacteroidota</taxon>
        <taxon>Sphingobacteriia</taxon>
        <taxon>Sphingobacteriales</taxon>
        <taxon>Sphingobacteriaceae</taxon>
        <taxon>Pedobacter</taxon>
    </lineage>
</organism>
<accession>A0A1H0A834</accession>
<sequence>MNNLTIGAFILIAIVILPYLFFSFRKLSRDNMPFFKAFNPSYDLKRYEADELKKSLSPITTEMETKRVSNFINHWTAKFENNTLNVEDVKMLNELLALGKEDQVNGILALHPQALAQYTAIDKELNPVVTEAENPHFEKSDSVY</sequence>
<proteinExistence type="predicted"/>
<keyword evidence="1" id="KW-0472">Membrane</keyword>
<evidence type="ECO:0000256" key="1">
    <source>
        <dbReference type="SAM" id="Phobius"/>
    </source>
</evidence>
<name>A0A1H0A834_9SPHI</name>
<evidence type="ECO:0000313" key="2">
    <source>
        <dbReference type="EMBL" id="SDN29374.1"/>
    </source>
</evidence>
<dbReference type="EMBL" id="FNGY01000007">
    <property type="protein sequence ID" value="SDN29374.1"/>
    <property type="molecule type" value="Genomic_DNA"/>
</dbReference>
<keyword evidence="1" id="KW-0812">Transmembrane</keyword>
<feature type="transmembrane region" description="Helical" evidence="1">
    <location>
        <begin position="6"/>
        <end position="24"/>
    </location>
</feature>
<gene>
    <name evidence="2" type="ORF">SAMN05421820_10715</name>
</gene>